<keyword evidence="12" id="KW-1185">Reference proteome</keyword>
<evidence type="ECO:0000256" key="1">
    <source>
        <dbReference type="ARBA" id="ARBA00022490"/>
    </source>
</evidence>
<comment type="domain">
    <text evidence="6">Contains a C-terminal catalytic domain, and an N-terminal region which modulates catalytic activity.</text>
</comment>
<dbReference type="GO" id="GO:0050568">
    <property type="term" value="F:protein-glutamine glutaminase activity"/>
    <property type="evidence" value="ECO:0007669"/>
    <property type="project" value="UniProtKB-UniRule"/>
</dbReference>
<dbReference type="GO" id="GO:0000156">
    <property type="term" value="F:phosphorelay response regulator activity"/>
    <property type="evidence" value="ECO:0007669"/>
    <property type="project" value="InterPro"/>
</dbReference>
<dbReference type="InterPro" id="IPR035909">
    <property type="entry name" value="CheB_C"/>
</dbReference>
<feature type="active site" evidence="6 7">
    <location>
        <position position="186"/>
    </location>
</feature>
<comment type="similarity">
    <text evidence="6">Belongs to the CheB family.</text>
</comment>
<dbReference type="InterPro" id="IPR011006">
    <property type="entry name" value="CheY-like_superfamily"/>
</dbReference>
<evidence type="ECO:0000259" key="9">
    <source>
        <dbReference type="PROSITE" id="PS50110"/>
    </source>
</evidence>
<comment type="subcellular location">
    <subcellularLocation>
        <location evidence="6">Cytoplasm</location>
    </subcellularLocation>
</comment>
<keyword evidence="4 6" id="KW-0378">Hydrolase</keyword>
<dbReference type="STRING" id="584787.GCA_001247655_01080"/>
<dbReference type="PANTHER" id="PTHR42872:SF6">
    <property type="entry name" value="PROTEIN-GLUTAMATE METHYLESTERASE_PROTEIN-GLUTAMINE GLUTAMINASE"/>
    <property type="match status" value="1"/>
</dbReference>
<evidence type="ECO:0000256" key="5">
    <source>
        <dbReference type="ARBA" id="ARBA00048267"/>
    </source>
</evidence>
<comment type="catalytic activity">
    <reaction evidence="6">
        <text>L-glutaminyl-[protein] + H2O = L-glutamyl-[protein] + NH4(+)</text>
        <dbReference type="Rhea" id="RHEA:16441"/>
        <dbReference type="Rhea" id="RHEA-COMP:10207"/>
        <dbReference type="Rhea" id="RHEA-COMP:10208"/>
        <dbReference type="ChEBI" id="CHEBI:15377"/>
        <dbReference type="ChEBI" id="CHEBI:28938"/>
        <dbReference type="ChEBI" id="CHEBI:29973"/>
        <dbReference type="ChEBI" id="CHEBI:30011"/>
        <dbReference type="EC" id="3.5.1.44"/>
    </reaction>
</comment>
<accession>A0A3N1PJU3</accession>
<feature type="domain" description="Response regulatory" evidence="9">
    <location>
        <begin position="3"/>
        <end position="120"/>
    </location>
</feature>
<keyword evidence="1 6" id="KW-0963">Cytoplasm</keyword>
<dbReference type="InterPro" id="IPR001789">
    <property type="entry name" value="Sig_transdc_resp-reg_receiver"/>
</dbReference>
<comment type="PTM">
    <text evidence="6">Phosphorylated by CheA. Phosphorylation of the N-terminal regulatory domain activates the methylesterase activity.</text>
</comment>
<evidence type="ECO:0000256" key="3">
    <source>
        <dbReference type="ARBA" id="ARBA00022553"/>
    </source>
</evidence>
<dbReference type="FunFam" id="3.40.50.2300:FF:000060">
    <property type="entry name" value="Protein-glutamate methylesterase/protein-glutamine glutaminase"/>
    <property type="match status" value="1"/>
</dbReference>
<dbReference type="PROSITE" id="PS50110">
    <property type="entry name" value="RESPONSE_REGULATORY"/>
    <property type="match status" value="1"/>
</dbReference>
<dbReference type="Gene3D" id="3.40.50.2300">
    <property type="match status" value="1"/>
</dbReference>
<evidence type="ECO:0000256" key="4">
    <source>
        <dbReference type="ARBA" id="ARBA00022801"/>
    </source>
</evidence>
<dbReference type="PANTHER" id="PTHR42872">
    <property type="entry name" value="PROTEIN-GLUTAMATE METHYLESTERASE/PROTEIN-GLUTAMINE GLUTAMINASE"/>
    <property type="match status" value="1"/>
</dbReference>
<dbReference type="InterPro" id="IPR000673">
    <property type="entry name" value="Sig_transdc_resp-reg_Me-estase"/>
</dbReference>
<gene>
    <name evidence="6" type="primary">cheB</name>
    <name evidence="11" type="ORF">EDC28_10653</name>
</gene>
<evidence type="ECO:0000256" key="6">
    <source>
        <dbReference type="HAMAP-Rule" id="MF_00099"/>
    </source>
</evidence>
<dbReference type="SMART" id="SM00448">
    <property type="entry name" value="REC"/>
    <property type="match status" value="1"/>
</dbReference>
<feature type="domain" description="CheB-type methylesterase" evidence="10">
    <location>
        <begin position="155"/>
        <end position="339"/>
    </location>
</feature>
<dbReference type="Proteomes" id="UP000268033">
    <property type="component" value="Unassembled WGS sequence"/>
</dbReference>
<comment type="caution">
    <text evidence="11">The sequence shown here is derived from an EMBL/GenBank/DDBJ whole genome shotgun (WGS) entry which is preliminary data.</text>
</comment>
<sequence>MIRVLVVDDSQLMRALISDILEKDPDITVVGEAADPFEARDAIKALKPDVLTLDIEMPKMNGLAFLKNLMRLRPMPVVMVSTLTQHGADVTLEALELGAIDYVPKPSAGATSALVAYSELLRDKVKAAASANLQQQRSLPNRATFGINTRKLDAILIGASTGGTEAVKRVLCQWPATMPPILIVQHIRPFFSSAFTRHLDSLTPLDVAELERDTAIKAGEVWVAPGDRHMRLVRKNGKLVAQVFDDEPVGRHRPAVDVLFASAASAGPSKMLALLLTGMGRDGADGMLALKNGGATTWVQDEASSVVWGMPRAAWELGAASAQGDLDTLAARTLELLKA</sequence>
<dbReference type="Pfam" id="PF00072">
    <property type="entry name" value="Response_reg"/>
    <property type="match status" value="1"/>
</dbReference>
<reference evidence="11 12" key="1">
    <citation type="submission" date="2018-11" db="EMBL/GenBank/DDBJ databases">
        <title>Genomic Encyclopedia of Type Strains, Phase IV (KMG-IV): sequencing the most valuable type-strain genomes for metagenomic binning, comparative biology and taxonomic classification.</title>
        <authorList>
            <person name="Goeker M."/>
        </authorList>
    </citation>
    <scope>NUCLEOTIDE SEQUENCE [LARGE SCALE GENOMIC DNA]</scope>
    <source>
        <strain evidence="11 12">DSM 21945</strain>
    </source>
</reference>
<dbReference type="InterPro" id="IPR008248">
    <property type="entry name" value="CheB-like"/>
</dbReference>
<dbReference type="PROSITE" id="PS50122">
    <property type="entry name" value="CHEB"/>
    <property type="match status" value="1"/>
</dbReference>
<feature type="active site" evidence="6 7">
    <location>
        <position position="160"/>
    </location>
</feature>
<dbReference type="CDD" id="cd17541">
    <property type="entry name" value="REC_CheB-like"/>
    <property type="match status" value="1"/>
</dbReference>
<evidence type="ECO:0000313" key="11">
    <source>
        <dbReference type="EMBL" id="ROQ24806.1"/>
    </source>
</evidence>
<keyword evidence="2 6" id="KW-0145">Chemotaxis</keyword>
<comment type="function">
    <text evidence="6">Involved in chemotaxis. Part of a chemotaxis signal transduction system that modulates chemotaxis in response to various stimuli. Catalyzes the demethylation of specific methylglutamate residues introduced into the chemoreceptors (methyl-accepting chemotaxis proteins or MCP) by CheR. Also mediates the irreversible deamidation of specific glutamine residues to glutamic acid.</text>
</comment>
<dbReference type="GO" id="GO:0005737">
    <property type="term" value="C:cytoplasm"/>
    <property type="evidence" value="ECO:0007669"/>
    <property type="project" value="UniProtKB-SubCell"/>
</dbReference>
<evidence type="ECO:0000313" key="12">
    <source>
        <dbReference type="Proteomes" id="UP000268033"/>
    </source>
</evidence>
<dbReference type="EMBL" id="RJUL01000006">
    <property type="protein sequence ID" value="ROQ24806.1"/>
    <property type="molecule type" value="Genomic_DNA"/>
</dbReference>
<dbReference type="EC" id="3.5.1.44" evidence="6"/>
<proteinExistence type="inferred from homology"/>
<name>A0A3N1PJU3_9GAMM</name>
<comment type="catalytic activity">
    <reaction evidence="5 6">
        <text>[protein]-L-glutamate 5-O-methyl ester + H2O = L-glutamyl-[protein] + methanol + H(+)</text>
        <dbReference type="Rhea" id="RHEA:23236"/>
        <dbReference type="Rhea" id="RHEA-COMP:10208"/>
        <dbReference type="Rhea" id="RHEA-COMP:10311"/>
        <dbReference type="ChEBI" id="CHEBI:15377"/>
        <dbReference type="ChEBI" id="CHEBI:15378"/>
        <dbReference type="ChEBI" id="CHEBI:17790"/>
        <dbReference type="ChEBI" id="CHEBI:29973"/>
        <dbReference type="ChEBI" id="CHEBI:82795"/>
        <dbReference type="EC" id="3.1.1.61"/>
    </reaction>
</comment>
<organism evidence="11 12">
    <name type="scientific">Gallaecimonas pentaromativorans</name>
    <dbReference type="NCBI Taxonomy" id="584787"/>
    <lineage>
        <taxon>Bacteria</taxon>
        <taxon>Pseudomonadati</taxon>
        <taxon>Pseudomonadota</taxon>
        <taxon>Gammaproteobacteria</taxon>
        <taxon>Enterobacterales</taxon>
        <taxon>Gallaecimonadaceae</taxon>
        <taxon>Gallaecimonas</taxon>
    </lineage>
</organism>
<evidence type="ECO:0000256" key="2">
    <source>
        <dbReference type="ARBA" id="ARBA00022500"/>
    </source>
</evidence>
<dbReference type="SUPFAM" id="SSF52738">
    <property type="entry name" value="Methylesterase CheB, C-terminal domain"/>
    <property type="match status" value="1"/>
</dbReference>
<protein>
    <recommendedName>
        <fullName evidence="6">Protein-glutamate methylesterase/protein-glutamine glutaminase</fullName>
        <ecNumber evidence="6">3.1.1.61</ecNumber>
        <ecNumber evidence="6">3.5.1.44</ecNumber>
    </recommendedName>
</protein>
<dbReference type="Pfam" id="PF01339">
    <property type="entry name" value="CheB_methylest"/>
    <property type="match status" value="1"/>
</dbReference>
<feature type="modified residue" description="4-aspartylphosphate" evidence="6 8">
    <location>
        <position position="54"/>
    </location>
</feature>
<dbReference type="HAMAP" id="MF_00099">
    <property type="entry name" value="CheB_chemtxs"/>
    <property type="match status" value="1"/>
</dbReference>
<keyword evidence="3 6" id="KW-0597">Phosphoprotein</keyword>
<evidence type="ECO:0000256" key="8">
    <source>
        <dbReference type="PROSITE-ProRule" id="PRU00169"/>
    </source>
</evidence>
<dbReference type="AlphaFoldDB" id="A0A3N1PJU3"/>
<dbReference type="PIRSF" id="PIRSF000876">
    <property type="entry name" value="RR_chemtxs_CheB"/>
    <property type="match status" value="1"/>
</dbReference>
<dbReference type="SUPFAM" id="SSF52172">
    <property type="entry name" value="CheY-like"/>
    <property type="match status" value="1"/>
</dbReference>
<dbReference type="CDD" id="cd16432">
    <property type="entry name" value="CheB_Rec"/>
    <property type="match status" value="1"/>
</dbReference>
<evidence type="ECO:0000259" key="10">
    <source>
        <dbReference type="PROSITE" id="PS50122"/>
    </source>
</evidence>
<dbReference type="EC" id="3.1.1.61" evidence="6"/>
<dbReference type="GO" id="GO:0008984">
    <property type="term" value="F:protein-glutamate methylesterase activity"/>
    <property type="evidence" value="ECO:0007669"/>
    <property type="project" value="UniProtKB-UniRule"/>
</dbReference>
<dbReference type="NCBIfam" id="NF001965">
    <property type="entry name" value="PRK00742.1"/>
    <property type="match status" value="1"/>
</dbReference>
<dbReference type="Gene3D" id="3.40.50.180">
    <property type="entry name" value="Methylesterase CheB, C-terminal domain"/>
    <property type="match status" value="1"/>
</dbReference>
<evidence type="ECO:0000256" key="7">
    <source>
        <dbReference type="PROSITE-ProRule" id="PRU00050"/>
    </source>
</evidence>
<dbReference type="GO" id="GO:0006935">
    <property type="term" value="P:chemotaxis"/>
    <property type="evidence" value="ECO:0007669"/>
    <property type="project" value="UniProtKB-UniRule"/>
</dbReference>
<feature type="active site" evidence="6 7">
    <location>
        <position position="282"/>
    </location>
</feature>
<dbReference type="RefSeq" id="WP_123421728.1">
    <property type="nucleotide sequence ID" value="NZ_RJUL01000006.1"/>
</dbReference>